<reference evidence="9 10" key="1">
    <citation type="submission" date="2022-05" db="EMBL/GenBank/DDBJ databases">
        <title>Sporolactobacillus sp nov CPB3-1, isolated from tree bark (Mangifera indica L.).</title>
        <authorList>
            <person name="Phuengjayaem S."/>
            <person name="Tanasupawat S."/>
        </authorList>
    </citation>
    <scope>NUCLEOTIDE SEQUENCE [LARGE SCALE GENOMIC DNA]</scope>
    <source>
        <strain evidence="9 10">CPB3-1</strain>
    </source>
</reference>
<dbReference type="PROSITE" id="PS50928">
    <property type="entry name" value="ABC_TM1"/>
    <property type="match status" value="1"/>
</dbReference>
<keyword evidence="4 7" id="KW-0812">Transmembrane</keyword>
<evidence type="ECO:0000256" key="1">
    <source>
        <dbReference type="ARBA" id="ARBA00004651"/>
    </source>
</evidence>
<dbReference type="InterPro" id="IPR045621">
    <property type="entry name" value="BPD_transp_1_N"/>
</dbReference>
<keyword evidence="2 7" id="KW-0813">Transport</keyword>
<evidence type="ECO:0000313" key="10">
    <source>
        <dbReference type="Proteomes" id="UP001203004"/>
    </source>
</evidence>
<feature type="transmembrane region" description="Helical" evidence="7">
    <location>
        <begin position="151"/>
        <end position="171"/>
    </location>
</feature>
<evidence type="ECO:0000259" key="8">
    <source>
        <dbReference type="PROSITE" id="PS50928"/>
    </source>
</evidence>
<comment type="similarity">
    <text evidence="7">Belongs to the binding-protein-dependent transport system permease family.</text>
</comment>
<feature type="transmembrane region" description="Helical" evidence="7">
    <location>
        <begin position="118"/>
        <end position="139"/>
    </location>
</feature>
<dbReference type="EMBL" id="JAMAST010000002">
    <property type="protein sequence ID" value="MCL1631043.1"/>
    <property type="molecule type" value="Genomic_DNA"/>
</dbReference>
<sequence length="327" mass="35765">MNVTIDQSLVLQKKGRTNLVGRYILKRIGYMCITFYVVITLTFLSMKMLPGTPFQNPKLTPTQINQLKHYYGLDQPIAVQYVKYMWNLLHGDMGGSFQFGNESVTALLMNKFPVSLDLGLEAIILGAVIGLLLGIIAGLHHGKAMDWSTMIFAAIGTSIPSFIFAGVLQYFLGVYVRAFPVAGWNGPSYHFLPVVSLAVGVVAEIALFMRTEMVEVINQDYIVTAQAKGLSRFTVVYKHAIRNALIPVVTILGPLTAAIITGSLVIENIFGIPGIGSQYVSSIVTNDYPMIMGTTELYAGLFILSIFVVDILYGVIDPRIRVSGGQA</sequence>
<evidence type="ECO:0000256" key="7">
    <source>
        <dbReference type="RuleBase" id="RU363032"/>
    </source>
</evidence>
<evidence type="ECO:0000256" key="2">
    <source>
        <dbReference type="ARBA" id="ARBA00022448"/>
    </source>
</evidence>
<dbReference type="Pfam" id="PF00528">
    <property type="entry name" value="BPD_transp_1"/>
    <property type="match status" value="1"/>
</dbReference>
<organism evidence="9 10">
    <name type="scientific">Sporolactobacillus mangiferae</name>
    <dbReference type="NCBI Taxonomy" id="2940498"/>
    <lineage>
        <taxon>Bacteria</taxon>
        <taxon>Bacillati</taxon>
        <taxon>Bacillota</taxon>
        <taxon>Bacilli</taxon>
        <taxon>Bacillales</taxon>
        <taxon>Sporolactobacillaceae</taxon>
        <taxon>Sporolactobacillus</taxon>
    </lineage>
</organism>
<keyword evidence="6 7" id="KW-0472">Membrane</keyword>
<name>A0ABT0M8T6_9BACL</name>
<evidence type="ECO:0000313" key="9">
    <source>
        <dbReference type="EMBL" id="MCL1631043.1"/>
    </source>
</evidence>
<dbReference type="Pfam" id="PF19300">
    <property type="entry name" value="BPD_transp_1_N"/>
    <property type="match status" value="1"/>
</dbReference>
<keyword evidence="5 7" id="KW-1133">Transmembrane helix</keyword>
<dbReference type="SUPFAM" id="SSF161098">
    <property type="entry name" value="MetI-like"/>
    <property type="match status" value="1"/>
</dbReference>
<dbReference type="InterPro" id="IPR000515">
    <property type="entry name" value="MetI-like"/>
</dbReference>
<feature type="transmembrane region" description="Helical" evidence="7">
    <location>
        <begin position="191"/>
        <end position="209"/>
    </location>
</feature>
<dbReference type="Gene3D" id="1.10.3720.10">
    <property type="entry name" value="MetI-like"/>
    <property type="match status" value="1"/>
</dbReference>
<feature type="transmembrane region" description="Helical" evidence="7">
    <location>
        <begin position="244"/>
        <end position="266"/>
    </location>
</feature>
<evidence type="ECO:0000256" key="5">
    <source>
        <dbReference type="ARBA" id="ARBA00022989"/>
    </source>
</evidence>
<evidence type="ECO:0000256" key="6">
    <source>
        <dbReference type="ARBA" id="ARBA00023136"/>
    </source>
</evidence>
<comment type="caution">
    <text evidence="9">The sequence shown here is derived from an EMBL/GenBank/DDBJ whole genome shotgun (WGS) entry which is preliminary data.</text>
</comment>
<feature type="domain" description="ABC transmembrane type-1" evidence="8">
    <location>
        <begin position="112"/>
        <end position="313"/>
    </location>
</feature>
<keyword evidence="3" id="KW-1003">Cell membrane</keyword>
<evidence type="ECO:0000256" key="4">
    <source>
        <dbReference type="ARBA" id="ARBA00022692"/>
    </source>
</evidence>
<gene>
    <name evidence="9" type="ORF">M3N64_03665</name>
</gene>
<protein>
    <submittedName>
        <fullName evidence="9">ABC transporter permease</fullName>
    </submittedName>
</protein>
<feature type="transmembrane region" description="Helical" evidence="7">
    <location>
        <begin position="28"/>
        <end position="49"/>
    </location>
</feature>
<dbReference type="PANTHER" id="PTHR43163:SF6">
    <property type="entry name" value="DIPEPTIDE TRANSPORT SYSTEM PERMEASE PROTEIN DPPB-RELATED"/>
    <property type="match status" value="1"/>
</dbReference>
<proteinExistence type="inferred from homology"/>
<dbReference type="Proteomes" id="UP001203004">
    <property type="component" value="Unassembled WGS sequence"/>
</dbReference>
<dbReference type="CDD" id="cd06261">
    <property type="entry name" value="TM_PBP2"/>
    <property type="match status" value="1"/>
</dbReference>
<evidence type="ECO:0000256" key="3">
    <source>
        <dbReference type="ARBA" id="ARBA00022475"/>
    </source>
</evidence>
<dbReference type="InterPro" id="IPR035906">
    <property type="entry name" value="MetI-like_sf"/>
</dbReference>
<feature type="transmembrane region" description="Helical" evidence="7">
    <location>
        <begin position="297"/>
        <end position="316"/>
    </location>
</feature>
<dbReference type="PANTHER" id="PTHR43163">
    <property type="entry name" value="DIPEPTIDE TRANSPORT SYSTEM PERMEASE PROTEIN DPPB-RELATED"/>
    <property type="match status" value="1"/>
</dbReference>
<comment type="subcellular location">
    <subcellularLocation>
        <location evidence="1 7">Cell membrane</location>
        <topology evidence="1 7">Multi-pass membrane protein</topology>
    </subcellularLocation>
</comment>
<keyword evidence="10" id="KW-1185">Reference proteome</keyword>
<accession>A0ABT0M8T6</accession>